<evidence type="ECO:0000256" key="1">
    <source>
        <dbReference type="SAM" id="Phobius"/>
    </source>
</evidence>
<evidence type="ECO:0000313" key="3">
    <source>
        <dbReference type="Proteomes" id="UP000243459"/>
    </source>
</evidence>
<feature type="transmembrane region" description="Helical" evidence="1">
    <location>
        <begin position="219"/>
        <end position="240"/>
    </location>
</feature>
<dbReference type="Pfam" id="PF05753">
    <property type="entry name" value="TRAP_beta"/>
    <property type="match status" value="1"/>
</dbReference>
<gene>
    <name evidence="2" type="ORF">A4U43_C02F12000</name>
</gene>
<proteinExistence type="predicted"/>
<dbReference type="PANTHER" id="PTHR12861:SF3">
    <property type="entry name" value="TRANSLOCON-ASSOCIATED PROTEIN SUBUNIT BETA"/>
    <property type="match status" value="1"/>
</dbReference>
<keyword evidence="3" id="KW-1185">Reference proteome</keyword>
<keyword evidence="1" id="KW-0472">Membrane</keyword>
<organism evidence="2 3">
    <name type="scientific">Asparagus officinalis</name>
    <name type="common">Garden asparagus</name>
    <dbReference type="NCBI Taxonomy" id="4686"/>
    <lineage>
        <taxon>Eukaryota</taxon>
        <taxon>Viridiplantae</taxon>
        <taxon>Streptophyta</taxon>
        <taxon>Embryophyta</taxon>
        <taxon>Tracheophyta</taxon>
        <taxon>Spermatophyta</taxon>
        <taxon>Magnoliopsida</taxon>
        <taxon>Liliopsida</taxon>
        <taxon>Asparagales</taxon>
        <taxon>Asparagaceae</taxon>
        <taxon>Asparagoideae</taxon>
        <taxon>Asparagus</taxon>
    </lineage>
</organism>
<protein>
    <submittedName>
        <fullName evidence="2">Uncharacterized protein</fullName>
    </submittedName>
</protein>
<evidence type="ECO:0000313" key="2">
    <source>
        <dbReference type="EMBL" id="ONK77894.1"/>
    </source>
</evidence>
<reference evidence="3" key="1">
    <citation type="journal article" date="2017" name="Nat. Commun.">
        <title>The asparagus genome sheds light on the origin and evolution of a young Y chromosome.</title>
        <authorList>
            <person name="Harkess A."/>
            <person name="Zhou J."/>
            <person name="Xu C."/>
            <person name="Bowers J.E."/>
            <person name="Van der Hulst R."/>
            <person name="Ayyampalayam S."/>
            <person name="Mercati F."/>
            <person name="Riccardi P."/>
            <person name="McKain M.R."/>
            <person name="Kakrana A."/>
            <person name="Tang H."/>
            <person name="Ray J."/>
            <person name="Groenendijk J."/>
            <person name="Arikit S."/>
            <person name="Mathioni S.M."/>
            <person name="Nakano M."/>
            <person name="Shan H."/>
            <person name="Telgmann-Rauber A."/>
            <person name="Kanno A."/>
            <person name="Yue Z."/>
            <person name="Chen H."/>
            <person name="Li W."/>
            <person name="Chen Y."/>
            <person name="Xu X."/>
            <person name="Zhang Y."/>
            <person name="Luo S."/>
            <person name="Chen H."/>
            <person name="Gao J."/>
            <person name="Mao Z."/>
            <person name="Pires J.C."/>
            <person name="Luo M."/>
            <person name="Kudrna D."/>
            <person name="Wing R.A."/>
            <person name="Meyers B.C."/>
            <person name="Yi K."/>
            <person name="Kong H."/>
            <person name="Lavrijsen P."/>
            <person name="Sunseri F."/>
            <person name="Falavigna A."/>
            <person name="Ye Y."/>
            <person name="Leebens-Mack J.H."/>
            <person name="Chen G."/>
        </authorList>
    </citation>
    <scope>NUCLEOTIDE SEQUENCE [LARGE SCALE GENOMIC DNA]</scope>
    <source>
        <strain evidence="3">cv. DH0086</strain>
    </source>
</reference>
<accession>A0A5P1FII6</accession>
<keyword evidence="1" id="KW-0812">Transmembrane</keyword>
<dbReference type="Proteomes" id="UP000243459">
    <property type="component" value="Chromosome 2"/>
</dbReference>
<dbReference type="PANTHER" id="PTHR12861">
    <property type="entry name" value="TRANSLOCON-ASSOCIATED PROTEIN, BETA SUBUNIT PRECURSOR TRAP-BETA SIGNAL SEQUENCE RECEPTOR BETA SUBUNIT"/>
    <property type="match status" value="1"/>
</dbReference>
<dbReference type="GO" id="GO:0005783">
    <property type="term" value="C:endoplasmic reticulum"/>
    <property type="evidence" value="ECO:0007669"/>
    <property type="project" value="TreeGrafter"/>
</dbReference>
<sequence length="255" mass="28138">MGILRVGSRWVDRARLDGNRFGWGEGDLGGMRRIRDEIWGWGRFRCQRCRAGVAGGARTHHGGVKGLGFEGYSAGGKGLGLKRLRKIWGWMSLQILVKIRHGGSFPMGWVEDYVGGRFDVRTAYDVSLNDDSWGHDRFDVISGSTSKTWERLDAGASVSHSFVLDSQVKGLFHGSPAVIKFRVPTKSALQEAFSTPIQPLDILADKPPEKKFEWAKRLLAKYGSLVSVLGLVSLFLYVLVSPSKSSGGKGSKKKR</sequence>
<dbReference type="Gramene" id="ONK77894">
    <property type="protein sequence ID" value="ONK77894"/>
    <property type="gene ID" value="A4U43_C02F12000"/>
</dbReference>
<dbReference type="AlphaFoldDB" id="A0A5P1FII6"/>
<name>A0A5P1FII6_ASPOF</name>
<keyword evidence="1" id="KW-1133">Transmembrane helix</keyword>
<dbReference type="EMBL" id="CM007382">
    <property type="protein sequence ID" value="ONK77894.1"/>
    <property type="molecule type" value="Genomic_DNA"/>
</dbReference>